<sequence length="61" mass="6478">MYYMGLVEDLTVAAASGAKVVSVTAPERDRFYANLCEFSIEESEADGGAERTILVCASNGV</sequence>
<dbReference type="AlphaFoldDB" id="A0A382I0T5"/>
<evidence type="ECO:0000313" key="1">
    <source>
        <dbReference type="EMBL" id="SVB92985.1"/>
    </source>
</evidence>
<name>A0A382I0T5_9ZZZZ</name>
<gene>
    <name evidence="1" type="ORF">METZ01_LOCUS245839</name>
</gene>
<reference evidence="1" key="1">
    <citation type="submission" date="2018-05" db="EMBL/GenBank/DDBJ databases">
        <authorList>
            <person name="Lanie J.A."/>
            <person name="Ng W.-L."/>
            <person name="Kazmierczak K.M."/>
            <person name="Andrzejewski T.M."/>
            <person name="Davidsen T.M."/>
            <person name="Wayne K.J."/>
            <person name="Tettelin H."/>
            <person name="Glass J.I."/>
            <person name="Rusch D."/>
            <person name="Podicherti R."/>
            <person name="Tsui H.-C.T."/>
            <person name="Winkler M.E."/>
        </authorList>
    </citation>
    <scope>NUCLEOTIDE SEQUENCE</scope>
</reference>
<organism evidence="1">
    <name type="scientific">marine metagenome</name>
    <dbReference type="NCBI Taxonomy" id="408172"/>
    <lineage>
        <taxon>unclassified sequences</taxon>
        <taxon>metagenomes</taxon>
        <taxon>ecological metagenomes</taxon>
    </lineage>
</organism>
<accession>A0A382I0T5</accession>
<dbReference type="EMBL" id="UINC01064376">
    <property type="protein sequence ID" value="SVB92985.1"/>
    <property type="molecule type" value="Genomic_DNA"/>
</dbReference>
<proteinExistence type="predicted"/>
<feature type="non-terminal residue" evidence="1">
    <location>
        <position position="61"/>
    </location>
</feature>
<protein>
    <submittedName>
        <fullName evidence="1">Uncharacterized protein</fullName>
    </submittedName>
</protein>